<dbReference type="Gene3D" id="3.90.70.10">
    <property type="entry name" value="Cysteine proteinases"/>
    <property type="match status" value="1"/>
</dbReference>
<dbReference type="SMART" id="SM00848">
    <property type="entry name" value="Inhibitor_I29"/>
    <property type="match status" value="1"/>
</dbReference>
<dbReference type="AlphaFoldDB" id="L8H305"/>
<dbReference type="STRING" id="1257118.L8H305"/>
<dbReference type="FunFam" id="3.90.70.10:FF:000039">
    <property type="entry name" value="Cysteine proteinase 2, putative"/>
    <property type="match status" value="1"/>
</dbReference>
<keyword evidence="2 9" id="KW-0645">Protease</keyword>
<dbReference type="EMBL" id="KB007932">
    <property type="protein sequence ID" value="ELR19607.1"/>
    <property type="molecule type" value="Genomic_DNA"/>
</dbReference>
<accession>L8H305</accession>
<dbReference type="VEuPathDB" id="AmoebaDB:ACA1_198270"/>
<dbReference type="InterPro" id="IPR039417">
    <property type="entry name" value="Peptidase_C1A_papain-like"/>
</dbReference>
<evidence type="ECO:0000256" key="5">
    <source>
        <dbReference type="ARBA" id="ARBA00023157"/>
    </source>
</evidence>
<keyword evidence="5" id="KW-1015">Disulfide bond</keyword>
<evidence type="ECO:0000259" key="8">
    <source>
        <dbReference type="SMART" id="SM00848"/>
    </source>
</evidence>
<dbReference type="GO" id="GO:0008234">
    <property type="term" value="F:cysteine-type peptidase activity"/>
    <property type="evidence" value="ECO:0007669"/>
    <property type="project" value="UniProtKB-KW"/>
</dbReference>
<evidence type="ECO:0000256" key="1">
    <source>
        <dbReference type="ARBA" id="ARBA00008455"/>
    </source>
</evidence>
<dbReference type="Proteomes" id="UP000011083">
    <property type="component" value="Unassembled WGS sequence"/>
</dbReference>
<evidence type="ECO:0000256" key="2">
    <source>
        <dbReference type="ARBA" id="ARBA00022670"/>
    </source>
</evidence>
<organism evidence="9 10">
    <name type="scientific">Acanthamoeba castellanii (strain ATCC 30010 / Neff)</name>
    <dbReference type="NCBI Taxonomy" id="1257118"/>
    <lineage>
        <taxon>Eukaryota</taxon>
        <taxon>Amoebozoa</taxon>
        <taxon>Discosea</taxon>
        <taxon>Longamoebia</taxon>
        <taxon>Centramoebida</taxon>
        <taxon>Acanthamoebidae</taxon>
        <taxon>Acanthamoeba</taxon>
    </lineage>
</organism>
<dbReference type="CDD" id="cd02248">
    <property type="entry name" value="Peptidase_C1A"/>
    <property type="match status" value="1"/>
</dbReference>
<keyword evidence="4" id="KW-0865">Zymogen</keyword>
<dbReference type="OrthoDB" id="10253408at2759"/>
<dbReference type="PROSITE" id="PS51257">
    <property type="entry name" value="PROKAR_LIPOPROTEIN"/>
    <property type="match status" value="1"/>
</dbReference>
<feature type="domain" description="Cathepsin propeptide inhibitor" evidence="8">
    <location>
        <begin position="51"/>
        <end position="107"/>
    </location>
</feature>
<sequence>MKMNKMTTTAMLMAAACVVLCLATLGSAISPRFDERGYTLLADTHAARSEFNAWARQNGRSYAAQEFGYRYNVWRDNAAYVEHFNANANASFTVGLNDLADMTLDEVARVYTGLAPAANPFTDASSPAAPVVDDETELERVARQLPASYDWRNAGAVTPVKNQGSCGACYTFSANAAIEGMYKIAAGQLTSLSEQMLLDCAQGTGNLGCNGGNMEITYSWILNNGGGVNTLASYPWSGFRSTCRYSASNNGAVIKAYRRATSGSEAGLLTLASRGPVSVGINASPRSFTYYRSGTLIDSSCTAAGMNHAVTVVGWGTDASGNPYWLIKNSWGTSWGLSGYAQIGRNSGNMCGIATMASQPCFKADCSQ</sequence>
<proteinExistence type="inferred from homology"/>
<dbReference type="PROSITE" id="PS00639">
    <property type="entry name" value="THIOL_PROTEASE_HIS"/>
    <property type="match status" value="1"/>
</dbReference>
<dbReference type="PANTHER" id="PTHR12411">
    <property type="entry name" value="CYSTEINE PROTEASE FAMILY C1-RELATED"/>
    <property type="match status" value="1"/>
</dbReference>
<dbReference type="GO" id="GO:0006508">
    <property type="term" value="P:proteolysis"/>
    <property type="evidence" value="ECO:0007669"/>
    <property type="project" value="UniProtKB-KW"/>
</dbReference>
<dbReference type="SUPFAM" id="SSF54001">
    <property type="entry name" value="Cysteine proteinases"/>
    <property type="match status" value="1"/>
</dbReference>
<dbReference type="InterPro" id="IPR013128">
    <property type="entry name" value="Peptidase_C1A"/>
</dbReference>
<dbReference type="OMA" id="CLHTFNA"/>
<evidence type="ECO:0000256" key="3">
    <source>
        <dbReference type="ARBA" id="ARBA00022807"/>
    </source>
</evidence>
<feature type="signal peptide" evidence="6">
    <location>
        <begin position="1"/>
        <end position="28"/>
    </location>
</feature>
<dbReference type="InterPro" id="IPR013201">
    <property type="entry name" value="Prot_inhib_I29"/>
</dbReference>
<comment type="similarity">
    <text evidence="1">Belongs to the peptidase C1 family.</text>
</comment>
<keyword evidence="6" id="KW-0732">Signal</keyword>
<evidence type="ECO:0000313" key="10">
    <source>
        <dbReference type="Proteomes" id="UP000011083"/>
    </source>
</evidence>
<keyword evidence="3" id="KW-0378">Hydrolase</keyword>
<dbReference type="GeneID" id="14920430"/>
<gene>
    <name evidence="9" type="ORF">ACA1_198270</name>
</gene>
<evidence type="ECO:0000259" key="7">
    <source>
        <dbReference type="SMART" id="SM00645"/>
    </source>
</evidence>
<dbReference type="KEGG" id="acan:ACA1_198270"/>
<reference evidence="9 10" key="1">
    <citation type="journal article" date="2013" name="Genome Biol.">
        <title>Genome of Acanthamoeba castellanii highlights extensive lateral gene transfer and early evolution of tyrosine kinase signaling.</title>
        <authorList>
            <person name="Clarke M."/>
            <person name="Lohan A.J."/>
            <person name="Liu B."/>
            <person name="Lagkouvardos I."/>
            <person name="Roy S."/>
            <person name="Zafar N."/>
            <person name="Bertelli C."/>
            <person name="Schilde C."/>
            <person name="Kianianmomeni A."/>
            <person name="Burglin T.R."/>
            <person name="Frech C."/>
            <person name="Turcotte B."/>
            <person name="Kopec K.O."/>
            <person name="Synnott J.M."/>
            <person name="Choo C."/>
            <person name="Paponov I."/>
            <person name="Finkler A."/>
            <person name="Soon Heng Tan C."/>
            <person name="Hutchins A.P."/>
            <person name="Weinmeier T."/>
            <person name="Rattei T."/>
            <person name="Chu J.S."/>
            <person name="Gimenez G."/>
            <person name="Irimia M."/>
            <person name="Rigden D.J."/>
            <person name="Fitzpatrick D.A."/>
            <person name="Lorenzo-Morales J."/>
            <person name="Bateman A."/>
            <person name="Chiu C.H."/>
            <person name="Tang P."/>
            <person name="Hegemann P."/>
            <person name="Fromm H."/>
            <person name="Raoult D."/>
            <person name="Greub G."/>
            <person name="Miranda-Saavedra D."/>
            <person name="Chen N."/>
            <person name="Nash P."/>
            <person name="Ginger M.L."/>
            <person name="Horn M."/>
            <person name="Schaap P."/>
            <person name="Caler L."/>
            <person name="Loftus B."/>
        </authorList>
    </citation>
    <scope>NUCLEOTIDE SEQUENCE [LARGE SCALE GENOMIC DNA]</scope>
    <source>
        <strain evidence="9 10">Neff</strain>
    </source>
</reference>
<feature type="domain" description="Peptidase C1A papain C-terminal" evidence="7">
    <location>
        <begin position="145"/>
        <end position="361"/>
    </location>
</feature>
<protein>
    <submittedName>
        <fullName evidence="9">Papain family cysteine protease subfamily protein</fullName>
    </submittedName>
</protein>
<evidence type="ECO:0000313" key="9">
    <source>
        <dbReference type="EMBL" id="ELR19607.1"/>
    </source>
</evidence>
<keyword evidence="10" id="KW-1185">Reference proteome</keyword>
<dbReference type="RefSeq" id="XP_004341699.1">
    <property type="nucleotide sequence ID" value="XM_004341651.1"/>
</dbReference>
<dbReference type="InterPro" id="IPR000668">
    <property type="entry name" value="Peptidase_C1A_C"/>
</dbReference>
<dbReference type="InterPro" id="IPR000169">
    <property type="entry name" value="Pept_cys_AS"/>
</dbReference>
<evidence type="ECO:0000256" key="4">
    <source>
        <dbReference type="ARBA" id="ARBA00023145"/>
    </source>
</evidence>
<evidence type="ECO:0000256" key="6">
    <source>
        <dbReference type="SAM" id="SignalP"/>
    </source>
</evidence>
<dbReference type="Pfam" id="PF00112">
    <property type="entry name" value="Peptidase_C1"/>
    <property type="match status" value="1"/>
</dbReference>
<dbReference type="InterPro" id="IPR038765">
    <property type="entry name" value="Papain-like_cys_pep_sf"/>
</dbReference>
<dbReference type="InterPro" id="IPR025660">
    <property type="entry name" value="Pept_his_AS"/>
</dbReference>
<dbReference type="Pfam" id="PF08246">
    <property type="entry name" value="Inhibitor_I29"/>
    <property type="match status" value="1"/>
</dbReference>
<feature type="chain" id="PRO_5018548545" evidence="6">
    <location>
        <begin position="29"/>
        <end position="368"/>
    </location>
</feature>
<dbReference type="PRINTS" id="PR00705">
    <property type="entry name" value="PAPAIN"/>
</dbReference>
<dbReference type="PROSITE" id="PS00139">
    <property type="entry name" value="THIOL_PROTEASE_CYS"/>
    <property type="match status" value="1"/>
</dbReference>
<dbReference type="SMART" id="SM00645">
    <property type="entry name" value="Pept_C1"/>
    <property type="match status" value="1"/>
</dbReference>
<name>L8H305_ACACF</name>
<keyword evidence="3" id="KW-0788">Thiol protease</keyword>